<feature type="compositionally biased region" description="Polar residues" evidence="1">
    <location>
        <begin position="294"/>
        <end position="304"/>
    </location>
</feature>
<dbReference type="OrthoDB" id="5900977at2759"/>
<reference evidence="2" key="1">
    <citation type="journal article" date="2020" name="Ecol. Evol.">
        <title>Genome structure and content of the rice root-knot nematode (Meloidogyne graminicola).</title>
        <authorList>
            <person name="Phan N.T."/>
            <person name="Danchin E.G.J."/>
            <person name="Klopp C."/>
            <person name="Perfus-Barbeoch L."/>
            <person name="Kozlowski D.K."/>
            <person name="Koutsovoulos G.D."/>
            <person name="Lopez-Roques C."/>
            <person name="Bouchez O."/>
            <person name="Zahm M."/>
            <person name="Besnard G."/>
            <person name="Bellafiore S."/>
        </authorList>
    </citation>
    <scope>NUCLEOTIDE SEQUENCE</scope>
    <source>
        <strain evidence="2">VN-18</strain>
    </source>
</reference>
<gene>
    <name evidence="2" type="ORF">Mgra_00008869</name>
</gene>
<sequence>MSQNLVSTGFVAARIGPRRRKTDKEGKYNEFRSFRTVREYLSWWEQDEGKNWKVNSRQSHPRGSVEYWRCKFQIDGCYVCPARLRILIGFDDSVVLYRASGFAHQHDKIIHKPKSEDIGHGIPLEPLKEHIGRSFYVNAPPIQPEDEQDHEVMILLLNAREVLIPIREITNTVDASLLNTPQMLGRQEREDRRRVDDDEENEENEGNEERNVPPSDESVSTMANQTVVQNTSQQVQEARQSNTLETVQTPPKSTIEGVNKEVKDEVKEVQKPMEIAIQKEKEIETKEALPVTEVHSSNVQTTSKEIPVKTRTKLKPPKFATEGGVMGGFSVPRPSSSLPSPIKPNDIVDDTPRTQSDEKADKPNGKSKVEKPSDVKKVPRVVPPKPPKFATDGGVMGGSNIVRATTPPTTEDSNNNATSSSSVASTTNSLVSDAGSNNSNKPM</sequence>
<proteinExistence type="predicted"/>
<evidence type="ECO:0000313" key="2">
    <source>
        <dbReference type="EMBL" id="KAF7630854.1"/>
    </source>
</evidence>
<feature type="compositionally biased region" description="Polar residues" evidence="1">
    <location>
        <begin position="434"/>
        <end position="443"/>
    </location>
</feature>
<feature type="region of interest" description="Disordered" evidence="1">
    <location>
        <begin position="293"/>
        <end position="443"/>
    </location>
</feature>
<evidence type="ECO:0000313" key="3">
    <source>
        <dbReference type="Proteomes" id="UP000605970"/>
    </source>
</evidence>
<protein>
    <submittedName>
        <fullName evidence="2">Uncharacterized protein</fullName>
    </submittedName>
</protein>
<comment type="caution">
    <text evidence="2">The sequence shown here is derived from an EMBL/GenBank/DDBJ whole genome shotgun (WGS) entry which is preliminary data.</text>
</comment>
<name>A0A8S9ZEK1_9BILA</name>
<feature type="compositionally biased region" description="Basic and acidic residues" evidence="1">
    <location>
        <begin position="186"/>
        <end position="196"/>
    </location>
</feature>
<feature type="compositionally biased region" description="Low complexity" evidence="1">
    <location>
        <begin position="413"/>
        <end position="432"/>
    </location>
</feature>
<feature type="compositionally biased region" description="Polar residues" evidence="1">
    <location>
        <begin position="402"/>
        <end position="412"/>
    </location>
</feature>
<dbReference type="Proteomes" id="UP000605970">
    <property type="component" value="Unassembled WGS sequence"/>
</dbReference>
<accession>A0A8S9ZEK1</accession>
<dbReference type="EMBL" id="JABEBT010000127">
    <property type="protein sequence ID" value="KAF7630854.1"/>
    <property type="molecule type" value="Genomic_DNA"/>
</dbReference>
<dbReference type="AlphaFoldDB" id="A0A8S9ZEK1"/>
<feature type="compositionally biased region" description="Acidic residues" evidence="1">
    <location>
        <begin position="197"/>
        <end position="206"/>
    </location>
</feature>
<evidence type="ECO:0000256" key="1">
    <source>
        <dbReference type="SAM" id="MobiDB-lite"/>
    </source>
</evidence>
<organism evidence="2 3">
    <name type="scientific">Meloidogyne graminicola</name>
    <dbReference type="NCBI Taxonomy" id="189291"/>
    <lineage>
        <taxon>Eukaryota</taxon>
        <taxon>Metazoa</taxon>
        <taxon>Ecdysozoa</taxon>
        <taxon>Nematoda</taxon>
        <taxon>Chromadorea</taxon>
        <taxon>Rhabditida</taxon>
        <taxon>Tylenchina</taxon>
        <taxon>Tylenchomorpha</taxon>
        <taxon>Tylenchoidea</taxon>
        <taxon>Meloidogynidae</taxon>
        <taxon>Meloidogyninae</taxon>
        <taxon>Meloidogyne</taxon>
    </lineage>
</organism>
<feature type="compositionally biased region" description="Basic and acidic residues" evidence="1">
    <location>
        <begin position="350"/>
        <end position="377"/>
    </location>
</feature>
<keyword evidence="3" id="KW-1185">Reference proteome</keyword>
<feature type="compositionally biased region" description="Low complexity" evidence="1">
    <location>
        <begin position="330"/>
        <end position="344"/>
    </location>
</feature>
<feature type="region of interest" description="Disordered" evidence="1">
    <location>
        <begin position="180"/>
        <end position="220"/>
    </location>
</feature>